<dbReference type="Pfam" id="PF00440">
    <property type="entry name" value="TetR_N"/>
    <property type="match status" value="1"/>
</dbReference>
<dbReference type="InterPro" id="IPR001647">
    <property type="entry name" value="HTH_TetR"/>
</dbReference>
<dbReference type="EMBL" id="BAAAQN010000048">
    <property type="protein sequence ID" value="GAA2049978.1"/>
    <property type="molecule type" value="Genomic_DNA"/>
</dbReference>
<keyword evidence="2 4" id="KW-0238">DNA-binding</keyword>
<dbReference type="PANTHER" id="PTHR30055">
    <property type="entry name" value="HTH-TYPE TRANSCRIPTIONAL REGULATOR RUTR"/>
    <property type="match status" value="1"/>
</dbReference>
<sequence length="209" mass="22937">MLVVVTEQARQPRQRRRGDELEAALLDAAWQEVVEVGFPKMTMESVAARARTGVAVLYRRWPNKDDLVLAAIRHFGTTNPIEVPDTGNLRDDMIALLGSASSGRVGFAASITAAFSGLLASSGLTPAEVREQILGDRPRLSDEVFAHAHERGEIDLDTIPPAVLTMPFDLMRHDMLMTYEPIPPERILAIVDDLFLPLATGTRPQQGSQ</sequence>
<gene>
    <name evidence="6" type="ORF">GCM10009839_65210</name>
</gene>
<dbReference type="Gene3D" id="1.10.357.10">
    <property type="entry name" value="Tetracycline Repressor, domain 2"/>
    <property type="match status" value="1"/>
</dbReference>
<proteinExistence type="predicted"/>
<dbReference type="InterPro" id="IPR036271">
    <property type="entry name" value="Tet_transcr_reg_TetR-rel_C_sf"/>
</dbReference>
<organism evidence="6 7">
    <name type="scientific">Catenulispora yoronensis</name>
    <dbReference type="NCBI Taxonomy" id="450799"/>
    <lineage>
        <taxon>Bacteria</taxon>
        <taxon>Bacillati</taxon>
        <taxon>Actinomycetota</taxon>
        <taxon>Actinomycetes</taxon>
        <taxon>Catenulisporales</taxon>
        <taxon>Catenulisporaceae</taxon>
        <taxon>Catenulispora</taxon>
    </lineage>
</organism>
<keyword evidence="7" id="KW-1185">Reference proteome</keyword>
<evidence type="ECO:0000256" key="1">
    <source>
        <dbReference type="ARBA" id="ARBA00023015"/>
    </source>
</evidence>
<evidence type="ECO:0000313" key="6">
    <source>
        <dbReference type="EMBL" id="GAA2049978.1"/>
    </source>
</evidence>
<dbReference type="InterPro" id="IPR009057">
    <property type="entry name" value="Homeodomain-like_sf"/>
</dbReference>
<dbReference type="InterPro" id="IPR050109">
    <property type="entry name" value="HTH-type_TetR-like_transc_reg"/>
</dbReference>
<name>A0ABP5GRM4_9ACTN</name>
<evidence type="ECO:0000313" key="7">
    <source>
        <dbReference type="Proteomes" id="UP001500751"/>
    </source>
</evidence>
<keyword evidence="1" id="KW-0805">Transcription regulation</keyword>
<evidence type="ECO:0000256" key="2">
    <source>
        <dbReference type="ARBA" id="ARBA00023125"/>
    </source>
</evidence>
<dbReference type="InterPro" id="IPR011075">
    <property type="entry name" value="TetR_C"/>
</dbReference>
<evidence type="ECO:0000259" key="5">
    <source>
        <dbReference type="PROSITE" id="PS50977"/>
    </source>
</evidence>
<keyword evidence="3" id="KW-0804">Transcription</keyword>
<dbReference type="SUPFAM" id="SSF48498">
    <property type="entry name" value="Tetracyclin repressor-like, C-terminal domain"/>
    <property type="match status" value="1"/>
</dbReference>
<dbReference type="Proteomes" id="UP001500751">
    <property type="component" value="Unassembled WGS sequence"/>
</dbReference>
<reference evidence="7" key="1">
    <citation type="journal article" date="2019" name="Int. J. Syst. Evol. Microbiol.">
        <title>The Global Catalogue of Microorganisms (GCM) 10K type strain sequencing project: providing services to taxonomists for standard genome sequencing and annotation.</title>
        <authorList>
            <consortium name="The Broad Institute Genomics Platform"/>
            <consortium name="The Broad Institute Genome Sequencing Center for Infectious Disease"/>
            <person name="Wu L."/>
            <person name="Ma J."/>
        </authorList>
    </citation>
    <scope>NUCLEOTIDE SEQUENCE [LARGE SCALE GENOMIC DNA]</scope>
    <source>
        <strain evidence="7">JCM 16014</strain>
    </source>
</reference>
<evidence type="ECO:0000256" key="3">
    <source>
        <dbReference type="ARBA" id="ARBA00023163"/>
    </source>
</evidence>
<dbReference type="SUPFAM" id="SSF46689">
    <property type="entry name" value="Homeodomain-like"/>
    <property type="match status" value="1"/>
</dbReference>
<dbReference type="PROSITE" id="PS50977">
    <property type="entry name" value="HTH_TETR_2"/>
    <property type="match status" value="1"/>
</dbReference>
<evidence type="ECO:0000256" key="4">
    <source>
        <dbReference type="PROSITE-ProRule" id="PRU00335"/>
    </source>
</evidence>
<protein>
    <submittedName>
        <fullName evidence="6">TetR/AcrR family transcriptional regulator</fullName>
    </submittedName>
</protein>
<dbReference type="PANTHER" id="PTHR30055:SF148">
    <property type="entry name" value="TETR-FAMILY TRANSCRIPTIONAL REGULATOR"/>
    <property type="match status" value="1"/>
</dbReference>
<dbReference type="Pfam" id="PF16859">
    <property type="entry name" value="TetR_C_11"/>
    <property type="match status" value="1"/>
</dbReference>
<dbReference type="Gene3D" id="1.10.10.60">
    <property type="entry name" value="Homeodomain-like"/>
    <property type="match status" value="1"/>
</dbReference>
<accession>A0ABP5GRM4</accession>
<feature type="DNA-binding region" description="H-T-H motif" evidence="4">
    <location>
        <begin position="42"/>
        <end position="61"/>
    </location>
</feature>
<comment type="caution">
    <text evidence="6">The sequence shown here is derived from an EMBL/GenBank/DDBJ whole genome shotgun (WGS) entry which is preliminary data.</text>
</comment>
<feature type="domain" description="HTH tetR-type" evidence="5">
    <location>
        <begin position="19"/>
        <end position="79"/>
    </location>
</feature>